<accession>A0A0A9ENK4</accession>
<reference evidence="1" key="2">
    <citation type="journal article" date="2015" name="Data Brief">
        <title>Shoot transcriptome of the giant reed, Arundo donax.</title>
        <authorList>
            <person name="Barrero R.A."/>
            <person name="Guerrero F.D."/>
            <person name="Moolhuijzen P."/>
            <person name="Goolsby J.A."/>
            <person name="Tidwell J."/>
            <person name="Bellgard S.E."/>
            <person name="Bellgard M.I."/>
        </authorList>
    </citation>
    <scope>NUCLEOTIDE SEQUENCE</scope>
    <source>
        <tissue evidence="1">Shoot tissue taken approximately 20 cm above the soil surface</tissue>
    </source>
</reference>
<proteinExistence type="predicted"/>
<dbReference type="AlphaFoldDB" id="A0A0A9ENK4"/>
<reference evidence="1" key="1">
    <citation type="submission" date="2014-09" db="EMBL/GenBank/DDBJ databases">
        <authorList>
            <person name="Magalhaes I.L.F."/>
            <person name="Oliveira U."/>
            <person name="Santos F.R."/>
            <person name="Vidigal T.H.D.A."/>
            <person name="Brescovit A.D."/>
            <person name="Santos A.J."/>
        </authorList>
    </citation>
    <scope>NUCLEOTIDE SEQUENCE</scope>
    <source>
        <tissue evidence="1">Shoot tissue taken approximately 20 cm above the soil surface</tissue>
    </source>
</reference>
<name>A0A0A9ENK4_ARUDO</name>
<sequence length="55" mass="6431">MSTSEGQNLHQTSFEHVSSLEQIITPKTNLNNFLYILWPSYHPSFWYEEAAAMKL</sequence>
<dbReference type="EMBL" id="GBRH01198435">
    <property type="protein sequence ID" value="JAD99460.1"/>
    <property type="molecule type" value="Transcribed_RNA"/>
</dbReference>
<evidence type="ECO:0000313" key="1">
    <source>
        <dbReference type="EMBL" id="JAD99460.1"/>
    </source>
</evidence>
<organism evidence="1">
    <name type="scientific">Arundo donax</name>
    <name type="common">Giant reed</name>
    <name type="synonym">Donax arundinaceus</name>
    <dbReference type="NCBI Taxonomy" id="35708"/>
    <lineage>
        <taxon>Eukaryota</taxon>
        <taxon>Viridiplantae</taxon>
        <taxon>Streptophyta</taxon>
        <taxon>Embryophyta</taxon>
        <taxon>Tracheophyta</taxon>
        <taxon>Spermatophyta</taxon>
        <taxon>Magnoliopsida</taxon>
        <taxon>Liliopsida</taxon>
        <taxon>Poales</taxon>
        <taxon>Poaceae</taxon>
        <taxon>PACMAD clade</taxon>
        <taxon>Arundinoideae</taxon>
        <taxon>Arundineae</taxon>
        <taxon>Arundo</taxon>
    </lineage>
</organism>
<protein>
    <submittedName>
        <fullName evidence="1">Uncharacterized protein</fullName>
    </submittedName>
</protein>